<organism evidence="2 3">
    <name type="scientific">Paraconexibacter algicola</name>
    <dbReference type="NCBI Taxonomy" id="2133960"/>
    <lineage>
        <taxon>Bacteria</taxon>
        <taxon>Bacillati</taxon>
        <taxon>Actinomycetota</taxon>
        <taxon>Thermoleophilia</taxon>
        <taxon>Solirubrobacterales</taxon>
        <taxon>Paraconexibacteraceae</taxon>
        <taxon>Paraconexibacter</taxon>
    </lineage>
</organism>
<name>A0A2T4UG14_9ACTN</name>
<reference evidence="2 3" key="1">
    <citation type="submission" date="2018-03" db="EMBL/GenBank/DDBJ databases">
        <title>Aquarubrobacter algicola gen. nov., sp. nov., a novel actinobacterium isolated from shallow eutrophic lake during the end of cyanobacterial harmful algal blooms.</title>
        <authorList>
            <person name="Chun S.J."/>
        </authorList>
    </citation>
    <scope>NUCLEOTIDE SEQUENCE [LARGE SCALE GENOMIC DNA]</scope>
    <source>
        <strain evidence="2 3">Seoho-28</strain>
    </source>
</reference>
<dbReference type="InterPro" id="IPR029063">
    <property type="entry name" value="SAM-dependent_MTases_sf"/>
</dbReference>
<accession>A0A2T4UG14</accession>
<dbReference type="Gene3D" id="3.40.50.150">
    <property type="entry name" value="Vaccinia Virus protein VP39"/>
    <property type="match status" value="1"/>
</dbReference>
<keyword evidence="2" id="KW-0808">Transferase</keyword>
<gene>
    <name evidence="2" type="ORF">C7Y72_00265</name>
</gene>
<dbReference type="PANTHER" id="PTHR43591">
    <property type="entry name" value="METHYLTRANSFERASE"/>
    <property type="match status" value="1"/>
</dbReference>
<dbReference type="GO" id="GO:0032259">
    <property type="term" value="P:methylation"/>
    <property type="evidence" value="ECO:0007669"/>
    <property type="project" value="UniProtKB-KW"/>
</dbReference>
<evidence type="ECO:0000313" key="3">
    <source>
        <dbReference type="Proteomes" id="UP000240739"/>
    </source>
</evidence>
<feature type="domain" description="Methyltransferase type 11" evidence="1">
    <location>
        <begin position="68"/>
        <end position="164"/>
    </location>
</feature>
<evidence type="ECO:0000313" key="2">
    <source>
        <dbReference type="EMBL" id="PTL58193.1"/>
    </source>
</evidence>
<dbReference type="EMBL" id="PYYB01000001">
    <property type="protein sequence ID" value="PTL58193.1"/>
    <property type="molecule type" value="Genomic_DNA"/>
</dbReference>
<keyword evidence="2" id="KW-0489">Methyltransferase</keyword>
<dbReference type="InterPro" id="IPR013216">
    <property type="entry name" value="Methyltransf_11"/>
</dbReference>
<dbReference type="Proteomes" id="UP000240739">
    <property type="component" value="Unassembled WGS sequence"/>
</dbReference>
<dbReference type="GO" id="GO:0008757">
    <property type="term" value="F:S-adenosylmethionine-dependent methyltransferase activity"/>
    <property type="evidence" value="ECO:0007669"/>
    <property type="project" value="InterPro"/>
</dbReference>
<dbReference type="SUPFAM" id="SSF53335">
    <property type="entry name" value="S-adenosyl-L-methionine-dependent methyltransferases"/>
    <property type="match status" value="1"/>
</dbReference>
<dbReference type="AlphaFoldDB" id="A0A2T4UG14"/>
<evidence type="ECO:0000259" key="1">
    <source>
        <dbReference type="Pfam" id="PF08241"/>
    </source>
</evidence>
<protein>
    <submittedName>
        <fullName evidence="2">Class I SAM-dependent methyltransferase</fullName>
    </submittedName>
</protein>
<keyword evidence="3" id="KW-1185">Reference proteome</keyword>
<proteinExistence type="predicted"/>
<dbReference type="CDD" id="cd02440">
    <property type="entry name" value="AdoMet_MTases"/>
    <property type="match status" value="1"/>
</dbReference>
<sequence length="227" mass="24412">MSPRVRARLGPMANAWRTDHPWATVYDFLVESRRIGHPIARIGAGTDFGLLWEAAEVVGELPDGAAVLDVPCGGGVALRGMRPGQDIRYVATDISPAMLRRTEEAAHERGLARQVELVEADVAAMPFPDATFDLCVSFTGLHCFPDVRGAVREIARVVRPGGRLSGSAVLSDAGLRFLPMRVTGRIAGLLGPMCSSTELREWLAQDGFVDVALRPSGGITYFTATRA</sequence>
<dbReference type="Pfam" id="PF08241">
    <property type="entry name" value="Methyltransf_11"/>
    <property type="match status" value="1"/>
</dbReference>
<dbReference type="PANTHER" id="PTHR43591:SF24">
    <property type="entry name" value="2-METHOXY-6-POLYPRENYL-1,4-BENZOQUINOL METHYLASE, MITOCHONDRIAL"/>
    <property type="match status" value="1"/>
</dbReference>
<comment type="caution">
    <text evidence="2">The sequence shown here is derived from an EMBL/GenBank/DDBJ whole genome shotgun (WGS) entry which is preliminary data.</text>
</comment>